<comment type="cofactor">
    <cofactor evidence="2">
        <name>[2Fe-2S] cluster</name>
        <dbReference type="ChEBI" id="CHEBI:190135"/>
    </cofactor>
</comment>
<proteinExistence type="predicted"/>
<evidence type="ECO:0000313" key="3">
    <source>
        <dbReference type="EMBL" id="MBF6354421.1"/>
    </source>
</evidence>
<dbReference type="InterPro" id="IPR036390">
    <property type="entry name" value="WH_DNA-bd_sf"/>
</dbReference>
<evidence type="ECO:0000256" key="1">
    <source>
        <dbReference type="ARBA" id="ARBA00023125"/>
    </source>
</evidence>
<evidence type="ECO:0000313" key="4">
    <source>
        <dbReference type="Proteomes" id="UP000707731"/>
    </source>
</evidence>
<keyword evidence="1" id="KW-0238">DNA-binding</keyword>
<dbReference type="Gene3D" id="1.10.10.10">
    <property type="entry name" value="Winged helix-like DNA-binding domain superfamily/Winged helix DNA-binding domain"/>
    <property type="match status" value="1"/>
</dbReference>
<accession>A0ABS0D7I1</accession>
<dbReference type="EMBL" id="JADLQN010000001">
    <property type="protein sequence ID" value="MBF6354421.1"/>
    <property type="molecule type" value="Genomic_DNA"/>
</dbReference>
<protein>
    <submittedName>
        <fullName evidence="3">Rrf2 family transcriptional regulator</fullName>
    </submittedName>
</protein>
<dbReference type="NCBIfam" id="TIGR00738">
    <property type="entry name" value="rrf2_super"/>
    <property type="match status" value="1"/>
</dbReference>
<keyword evidence="4" id="KW-1185">Reference proteome</keyword>
<dbReference type="RefSeq" id="WP_195001190.1">
    <property type="nucleotide sequence ID" value="NZ_JADLQN010000001.1"/>
</dbReference>
<organism evidence="3 4">
    <name type="scientific">Nocardia higoensis</name>
    <dbReference type="NCBI Taxonomy" id="228599"/>
    <lineage>
        <taxon>Bacteria</taxon>
        <taxon>Bacillati</taxon>
        <taxon>Actinomycetota</taxon>
        <taxon>Actinomycetes</taxon>
        <taxon>Mycobacteriales</taxon>
        <taxon>Nocardiaceae</taxon>
        <taxon>Nocardia</taxon>
    </lineage>
</organism>
<reference evidence="3 4" key="1">
    <citation type="submission" date="2020-10" db="EMBL/GenBank/DDBJ databases">
        <title>Identification of Nocardia species via Next-generation sequencing and recognition of intraspecies genetic diversity.</title>
        <authorList>
            <person name="Li P."/>
            <person name="Li P."/>
            <person name="Lu B."/>
        </authorList>
    </citation>
    <scope>NUCLEOTIDE SEQUENCE [LARGE SCALE GENOMIC DNA]</scope>
    <source>
        <strain evidence="3 4">BJ06-0143</strain>
    </source>
</reference>
<comment type="caution">
    <text evidence="3">The sequence shown here is derived from an EMBL/GenBank/DDBJ whole genome shotgun (WGS) entry which is preliminary data.</text>
</comment>
<dbReference type="Proteomes" id="UP000707731">
    <property type="component" value="Unassembled WGS sequence"/>
</dbReference>
<sequence length="153" mass="16767">MQLSRFTDLGLRAMMRLAVGGAAEERVTVGLVARQVNASEHYVAKAVTKLAELGFVDSHRGRTGGIFLTDKGRAATVGQIVRGLEGASEVVDCSGEHPCPLATACRLRRMLAQAQEMFYRELDNYSLGDLVDDRTVRMLYMPGMPERAGSYTR</sequence>
<dbReference type="InterPro" id="IPR000944">
    <property type="entry name" value="Tscrpt_reg_Rrf2"/>
</dbReference>
<dbReference type="PANTHER" id="PTHR33221">
    <property type="entry name" value="WINGED HELIX-TURN-HELIX TRANSCRIPTIONAL REGULATOR, RRF2 FAMILY"/>
    <property type="match status" value="1"/>
</dbReference>
<name>A0ABS0D7I1_9NOCA</name>
<gene>
    <name evidence="3" type="ORF">IU449_07675</name>
</gene>
<dbReference type="PROSITE" id="PS51197">
    <property type="entry name" value="HTH_RRF2_2"/>
    <property type="match status" value="1"/>
</dbReference>
<evidence type="ECO:0000256" key="2">
    <source>
        <dbReference type="ARBA" id="ARBA00034078"/>
    </source>
</evidence>
<dbReference type="SUPFAM" id="SSF46785">
    <property type="entry name" value="Winged helix' DNA-binding domain"/>
    <property type="match status" value="1"/>
</dbReference>
<dbReference type="InterPro" id="IPR036388">
    <property type="entry name" value="WH-like_DNA-bd_sf"/>
</dbReference>
<dbReference type="Pfam" id="PF02082">
    <property type="entry name" value="Rrf2"/>
    <property type="match status" value="1"/>
</dbReference>
<dbReference type="PANTHER" id="PTHR33221:SF4">
    <property type="entry name" value="HTH-TYPE TRANSCRIPTIONAL REPRESSOR NSRR"/>
    <property type="match status" value="1"/>
</dbReference>